<evidence type="ECO:0000256" key="4">
    <source>
        <dbReference type="SAM" id="MobiDB-lite"/>
    </source>
</evidence>
<dbReference type="Pfam" id="PF00012">
    <property type="entry name" value="HSP70"/>
    <property type="match status" value="1"/>
</dbReference>
<dbReference type="Gene3D" id="3.30.420.40">
    <property type="match status" value="2"/>
</dbReference>
<feature type="compositionally biased region" description="Basic residues" evidence="4">
    <location>
        <begin position="1"/>
        <end position="19"/>
    </location>
</feature>
<dbReference type="InterPro" id="IPR018181">
    <property type="entry name" value="Heat_shock_70_CS"/>
</dbReference>
<dbReference type="FunFam" id="3.30.30.30:FF:000005">
    <property type="entry name" value="Heat shock protein ssb1"/>
    <property type="match status" value="1"/>
</dbReference>
<evidence type="ECO:0000256" key="2">
    <source>
        <dbReference type="ARBA" id="ARBA00022741"/>
    </source>
</evidence>
<dbReference type="PRINTS" id="PR00301">
    <property type="entry name" value="HEATSHOCK70"/>
</dbReference>
<dbReference type="EMBL" id="RXIC02000021">
    <property type="protein sequence ID" value="KAB1217885.1"/>
    <property type="molecule type" value="Genomic_DNA"/>
</dbReference>
<dbReference type="PANTHER" id="PTHR19375">
    <property type="entry name" value="HEAT SHOCK PROTEIN 70KDA"/>
    <property type="match status" value="1"/>
</dbReference>
<dbReference type="PROSITE" id="PS00329">
    <property type="entry name" value="HSP70_2"/>
    <property type="match status" value="1"/>
</dbReference>
<dbReference type="SUPFAM" id="SSF100920">
    <property type="entry name" value="Heat shock protein 70kD (HSP70), peptide-binding domain"/>
    <property type="match status" value="1"/>
</dbReference>
<keyword evidence="2" id="KW-0547">Nucleotide-binding</keyword>
<proteinExistence type="predicted"/>
<dbReference type="GO" id="GO:0005788">
    <property type="term" value="C:endoplasmic reticulum lumen"/>
    <property type="evidence" value="ECO:0007669"/>
    <property type="project" value="UniProtKB-SubCell"/>
</dbReference>
<name>A0A6A1VYK5_9ROSI</name>
<evidence type="ECO:0000313" key="5">
    <source>
        <dbReference type="EMBL" id="KAB1217885.1"/>
    </source>
</evidence>
<keyword evidence="6" id="KW-1185">Reference proteome</keyword>
<dbReference type="FunFam" id="3.90.640.10:FF:000002">
    <property type="entry name" value="Heat shock 70 kDa"/>
    <property type="match status" value="1"/>
</dbReference>
<dbReference type="InterPro" id="IPR029047">
    <property type="entry name" value="HSP70_peptide-bd_sf"/>
</dbReference>
<dbReference type="Gene3D" id="3.30.30.30">
    <property type="match status" value="1"/>
</dbReference>
<accession>A0A6A1VYK5</accession>
<evidence type="ECO:0000256" key="3">
    <source>
        <dbReference type="ARBA" id="ARBA00022840"/>
    </source>
</evidence>
<organism evidence="5 6">
    <name type="scientific">Morella rubra</name>
    <name type="common">Chinese bayberry</name>
    <dbReference type="NCBI Taxonomy" id="262757"/>
    <lineage>
        <taxon>Eukaryota</taxon>
        <taxon>Viridiplantae</taxon>
        <taxon>Streptophyta</taxon>
        <taxon>Embryophyta</taxon>
        <taxon>Tracheophyta</taxon>
        <taxon>Spermatophyta</taxon>
        <taxon>Magnoliopsida</taxon>
        <taxon>eudicotyledons</taxon>
        <taxon>Gunneridae</taxon>
        <taxon>Pentapetalae</taxon>
        <taxon>rosids</taxon>
        <taxon>fabids</taxon>
        <taxon>Fagales</taxon>
        <taxon>Myricaceae</taxon>
        <taxon>Morella</taxon>
    </lineage>
</organism>
<gene>
    <name evidence="5" type="ORF">CJ030_MR3G014705</name>
</gene>
<protein>
    <submittedName>
        <fullName evidence="5">Heat shock cognate 70 kDa protein</fullName>
    </submittedName>
</protein>
<dbReference type="InterPro" id="IPR013126">
    <property type="entry name" value="Hsp_70_fam"/>
</dbReference>
<comment type="subcellular location">
    <subcellularLocation>
        <location evidence="1">Endoplasmic reticulum lumen</location>
    </subcellularLocation>
</comment>
<dbReference type="Gene3D" id="3.90.640.10">
    <property type="entry name" value="Actin, Chain A, domain 4"/>
    <property type="match status" value="1"/>
</dbReference>
<feature type="region of interest" description="Disordered" evidence="4">
    <location>
        <begin position="1"/>
        <end position="37"/>
    </location>
</feature>
<reference evidence="5 6" key="1">
    <citation type="journal article" date="2019" name="Plant Biotechnol. J.">
        <title>The red bayberry genome and genetic basis of sex determination.</title>
        <authorList>
            <person name="Jia H.M."/>
            <person name="Jia H.J."/>
            <person name="Cai Q.L."/>
            <person name="Wang Y."/>
            <person name="Zhao H.B."/>
            <person name="Yang W.F."/>
            <person name="Wang G.Y."/>
            <person name="Li Y.H."/>
            <person name="Zhan D.L."/>
            <person name="Shen Y.T."/>
            <person name="Niu Q.F."/>
            <person name="Chang L."/>
            <person name="Qiu J."/>
            <person name="Zhao L."/>
            <person name="Xie H.B."/>
            <person name="Fu W.Y."/>
            <person name="Jin J."/>
            <person name="Li X.W."/>
            <person name="Jiao Y."/>
            <person name="Zhou C.C."/>
            <person name="Tu T."/>
            <person name="Chai C.Y."/>
            <person name="Gao J.L."/>
            <person name="Fan L.J."/>
            <person name="van de Weg E."/>
            <person name="Wang J.Y."/>
            <person name="Gao Z.S."/>
        </authorList>
    </citation>
    <scope>NUCLEOTIDE SEQUENCE [LARGE SCALE GENOMIC DNA]</scope>
    <source>
        <tissue evidence="5">Leaves</tissue>
    </source>
</reference>
<dbReference type="OrthoDB" id="3789372at2759"/>
<dbReference type="AlphaFoldDB" id="A0A6A1VYK5"/>
<keyword evidence="3" id="KW-0067">ATP-binding</keyword>
<sequence>MIKATGRRRPTSPSPKKRAWSVMPRRTRSPGTPPTPSSCFADAKRLIGRRYSAPLVQSDINLWPFKVVEGSNDKPIIVVTYKGQEKHFAALEISSMVLIKTREIAEAYLGRTVKNAVVTVPAYFNDGQRKATKDAGSIAGLNVMKIINEPTAAAIAYGLDKVGSPSIEKNVFIFDLGGGTADVSLLTITGTTFDVKAVVGDTHLGGEHFDNRMQCGTLHFSTHCVEIFKRHHKKDISGNSRALRRLRTACERAKRILSSAIETTIEVDSLYNGTDFSTTITRAKFSELNVDLFRNSIELVDKCLTDAKMDKTSVDDVVVTGGSSRIPKVQQLLRDFFDGKELNNGVNPDEAVAYGAAVQAANLAGTGNEKVQQIVLWDVTPLSLGVEVHGSEMSVVIPRNTTSPTKIL</sequence>
<dbReference type="Gene3D" id="2.60.34.10">
    <property type="entry name" value="Substrate Binding Domain Of DNAk, Chain A, domain 1"/>
    <property type="match status" value="1"/>
</dbReference>
<evidence type="ECO:0000256" key="1">
    <source>
        <dbReference type="ARBA" id="ARBA00004319"/>
    </source>
</evidence>
<comment type="caution">
    <text evidence="5">The sequence shown here is derived from an EMBL/GenBank/DDBJ whole genome shotgun (WGS) entry which is preliminary data.</text>
</comment>
<dbReference type="SUPFAM" id="SSF53067">
    <property type="entry name" value="Actin-like ATPase domain"/>
    <property type="match status" value="2"/>
</dbReference>
<keyword evidence="5" id="KW-0346">Stress response</keyword>
<dbReference type="GO" id="GO:0140662">
    <property type="term" value="F:ATP-dependent protein folding chaperone"/>
    <property type="evidence" value="ECO:0007669"/>
    <property type="project" value="InterPro"/>
</dbReference>
<dbReference type="Proteomes" id="UP000516437">
    <property type="component" value="Chromosome 3"/>
</dbReference>
<evidence type="ECO:0000313" key="6">
    <source>
        <dbReference type="Proteomes" id="UP000516437"/>
    </source>
</evidence>
<dbReference type="GO" id="GO:0005524">
    <property type="term" value="F:ATP binding"/>
    <property type="evidence" value="ECO:0007669"/>
    <property type="project" value="UniProtKB-KW"/>
</dbReference>
<dbReference type="InterPro" id="IPR043129">
    <property type="entry name" value="ATPase_NBD"/>
</dbReference>
<dbReference type="PROSITE" id="PS01036">
    <property type="entry name" value="HSP70_3"/>
    <property type="match status" value="1"/>
</dbReference>